<keyword evidence="4" id="KW-0547">Nucleotide-binding</keyword>
<name>A0A1X7JXM2_9BACT</name>
<feature type="domain" description="Histidine kinase" evidence="8">
    <location>
        <begin position="276"/>
        <end position="486"/>
    </location>
</feature>
<sequence>MFQDLHQKLKRNQNYCLPVERGMERDFLSFTDFFESGKDPMFIIDLRSHQYLNVNQQFVNNHNKFDSLLSKFEEDIEGEIELRSLQLSHGNQTFLFNPIFQTQGKALVQVLELNELNSAARDSGKKLIEHPFVDMSVNRELLNKLPLGLIHTNRQFESIWINKKFKSLFGREIEKDFNFIDAIYVKSISQFWDKIETLNEEGGQVNFSFVIHNLKKSEEVFINASAIAVGKKHHLEEGFIFILEDKTENMHFSEEITKQNLALNQINHELDKFLYSVSHNIRGPIASLEGLLKVIEISDVQTVNELKHHLRLNLRLLNGFVSDISNVATNIHTHVNLVEVNLRDVLEQMVFFVDNIYDVKPKLNIDIPNNYFVRTDADRFGIILKSLLKNSFQYRDTRKDQFEISIKVTQNEDFHLIEITDNGIGISEKVKPYIFDMFYRGTELSNGNGMGLYNSREILKKIEGTMNIESKEREWTKVKIYLPTKV</sequence>
<proteinExistence type="predicted"/>
<dbReference type="Pfam" id="PF02518">
    <property type="entry name" value="HATPase_c"/>
    <property type="match status" value="1"/>
</dbReference>
<evidence type="ECO:0000313" key="10">
    <source>
        <dbReference type="Proteomes" id="UP000193804"/>
    </source>
</evidence>
<evidence type="ECO:0000256" key="2">
    <source>
        <dbReference type="ARBA" id="ARBA00012438"/>
    </source>
</evidence>
<dbReference type="PANTHER" id="PTHR42878:SF7">
    <property type="entry name" value="SENSOR HISTIDINE KINASE GLRK"/>
    <property type="match status" value="1"/>
</dbReference>
<dbReference type="GO" id="GO:0000156">
    <property type="term" value="F:phosphorelay response regulator activity"/>
    <property type="evidence" value="ECO:0007669"/>
    <property type="project" value="TreeGrafter"/>
</dbReference>
<dbReference type="InterPro" id="IPR004358">
    <property type="entry name" value="Sig_transdc_His_kin-like_C"/>
</dbReference>
<keyword evidence="6" id="KW-0067">ATP-binding</keyword>
<reference evidence="10" key="1">
    <citation type="submission" date="2017-04" db="EMBL/GenBank/DDBJ databases">
        <authorList>
            <person name="Varghese N."/>
            <person name="Submissions S."/>
        </authorList>
    </citation>
    <scope>NUCLEOTIDE SEQUENCE [LARGE SCALE GENOMIC DNA]</scope>
    <source>
        <strain evidence="10">DSM 4125</strain>
    </source>
</reference>
<dbReference type="OrthoDB" id="9766459at2"/>
<dbReference type="GO" id="GO:0005524">
    <property type="term" value="F:ATP binding"/>
    <property type="evidence" value="ECO:0007669"/>
    <property type="project" value="UniProtKB-KW"/>
</dbReference>
<evidence type="ECO:0000256" key="1">
    <source>
        <dbReference type="ARBA" id="ARBA00000085"/>
    </source>
</evidence>
<dbReference type="SMART" id="SM00387">
    <property type="entry name" value="HATPase_c"/>
    <property type="match status" value="1"/>
</dbReference>
<dbReference type="GO" id="GO:0000155">
    <property type="term" value="F:phosphorelay sensor kinase activity"/>
    <property type="evidence" value="ECO:0007669"/>
    <property type="project" value="InterPro"/>
</dbReference>
<dbReference type="EMBL" id="FXAW01000004">
    <property type="protein sequence ID" value="SMG33237.1"/>
    <property type="molecule type" value="Genomic_DNA"/>
</dbReference>
<keyword evidence="7" id="KW-0902">Two-component regulatory system</keyword>
<evidence type="ECO:0000256" key="6">
    <source>
        <dbReference type="ARBA" id="ARBA00022840"/>
    </source>
</evidence>
<keyword evidence="5 9" id="KW-0418">Kinase</keyword>
<keyword evidence="3" id="KW-0808">Transferase</keyword>
<dbReference type="EC" id="2.7.13.3" evidence="2"/>
<dbReference type="InterPro" id="IPR036890">
    <property type="entry name" value="HATPase_C_sf"/>
</dbReference>
<evidence type="ECO:0000313" key="9">
    <source>
        <dbReference type="EMBL" id="SMG33237.1"/>
    </source>
</evidence>
<evidence type="ECO:0000256" key="3">
    <source>
        <dbReference type="ARBA" id="ARBA00022679"/>
    </source>
</evidence>
<dbReference type="PANTHER" id="PTHR42878">
    <property type="entry name" value="TWO-COMPONENT HISTIDINE KINASE"/>
    <property type="match status" value="1"/>
</dbReference>
<dbReference type="SUPFAM" id="SSF55874">
    <property type="entry name" value="ATPase domain of HSP90 chaperone/DNA topoisomerase II/histidine kinase"/>
    <property type="match status" value="1"/>
</dbReference>
<evidence type="ECO:0000259" key="8">
    <source>
        <dbReference type="PROSITE" id="PS50109"/>
    </source>
</evidence>
<evidence type="ECO:0000256" key="5">
    <source>
        <dbReference type="ARBA" id="ARBA00022777"/>
    </source>
</evidence>
<protein>
    <recommendedName>
        <fullName evidence="2">histidine kinase</fullName>
        <ecNumber evidence="2">2.7.13.3</ecNumber>
    </recommendedName>
</protein>
<dbReference type="InterPro" id="IPR050351">
    <property type="entry name" value="BphY/WalK/GraS-like"/>
</dbReference>
<dbReference type="Proteomes" id="UP000193804">
    <property type="component" value="Unassembled WGS sequence"/>
</dbReference>
<accession>A0A1X7JXM2</accession>
<dbReference type="Gene3D" id="3.30.565.10">
    <property type="entry name" value="Histidine kinase-like ATPase, C-terminal domain"/>
    <property type="match status" value="1"/>
</dbReference>
<dbReference type="STRING" id="1028.SAMN05661096_02083"/>
<dbReference type="AlphaFoldDB" id="A0A1X7JXM2"/>
<evidence type="ECO:0000256" key="4">
    <source>
        <dbReference type="ARBA" id="ARBA00022741"/>
    </source>
</evidence>
<organism evidence="9 10">
    <name type="scientific">Marivirga sericea</name>
    <dbReference type="NCBI Taxonomy" id="1028"/>
    <lineage>
        <taxon>Bacteria</taxon>
        <taxon>Pseudomonadati</taxon>
        <taxon>Bacteroidota</taxon>
        <taxon>Cytophagia</taxon>
        <taxon>Cytophagales</taxon>
        <taxon>Marivirgaceae</taxon>
        <taxon>Marivirga</taxon>
    </lineage>
</organism>
<dbReference type="Gene3D" id="1.10.287.130">
    <property type="match status" value="1"/>
</dbReference>
<evidence type="ECO:0000256" key="7">
    <source>
        <dbReference type="ARBA" id="ARBA00023012"/>
    </source>
</evidence>
<gene>
    <name evidence="9" type="ORF">SAMN05661096_02083</name>
</gene>
<dbReference type="InterPro" id="IPR003594">
    <property type="entry name" value="HATPase_dom"/>
</dbReference>
<dbReference type="GO" id="GO:0030295">
    <property type="term" value="F:protein kinase activator activity"/>
    <property type="evidence" value="ECO:0007669"/>
    <property type="project" value="TreeGrafter"/>
</dbReference>
<dbReference type="SUPFAM" id="SSF47384">
    <property type="entry name" value="Homodimeric domain of signal transducing histidine kinase"/>
    <property type="match status" value="1"/>
</dbReference>
<dbReference type="GO" id="GO:0007234">
    <property type="term" value="P:osmosensory signaling via phosphorelay pathway"/>
    <property type="evidence" value="ECO:0007669"/>
    <property type="project" value="TreeGrafter"/>
</dbReference>
<dbReference type="PROSITE" id="PS50109">
    <property type="entry name" value="HIS_KIN"/>
    <property type="match status" value="1"/>
</dbReference>
<keyword evidence="10" id="KW-1185">Reference proteome</keyword>
<comment type="catalytic activity">
    <reaction evidence="1">
        <text>ATP + protein L-histidine = ADP + protein N-phospho-L-histidine.</text>
        <dbReference type="EC" id="2.7.13.3"/>
    </reaction>
</comment>
<dbReference type="RefSeq" id="WP_085517000.1">
    <property type="nucleotide sequence ID" value="NZ_FXAW01000004.1"/>
</dbReference>
<dbReference type="InterPro" id="IPR005467">
    <property type="entry name" value="His_kinase_dom"/>
</dbReference>
<dbReference type="PRINTS" id="PR00344">
    <property type="entry name" value="BCTRLSENSOR"/>
</dbReference>
<dbReference type="CDD" id="cd00075">
    <property type="entry name" value="HATPase"/>
    <property type="match status" value="1"/>
</dbReference>
<dbReference type="InterPro" id="IPR036097">
    <property type="entry name" value="HisK_dim/P_sf"/>
</dbReference>